<keyword evidence="1" id="KW-1133">Transmembrane helix</keyword>
<protein>
    <submittedName>
        <fullName evidence="2">Uncharacterized protein</fullName>
    </submittedName>
</protein>
<accession>A0AAJ2QXA6</accession>
<evidence type="ECO:0000313" key="2">
    <source>
        <dbReference type="EMBL" id="MDX4953734.1"/>
    </source>
</evidence>
<dbReference type="AlphaFoldDB" id="A0AAJ2QXA6"/>
<sequence>MTALNTALTLAWMLSLIVIPVLVFLKTRMPRSASAQQVISDYDAQLASIEATCRPIAPLFPPCHLDVMACENASQAISMGAHALIN</sequence>
<comment type="caution">
    <text evidence="2">The sequence shown here is derived from an EMBL/GenBank/DDBJ whole genome shotgun (WGS) entry which is preliminary data.</text>
</comment>
<dbReference type="EMBL" id="JAWWMZ010000003">
    <property type="protein sequence ID" value="MDX4953734.1"/>
    <property type="molecule type" value="Genomic_DNA"/>
</dbReference>
<evidence type="ECO:0000313" key="3">
    <source>
        <dbReference type="Proteomes" id="UP001287445"/>
    </source>
</evidence>
<organism evidence="2 3">
    <name type="scientific">Delftia acidovorans</name>
    <name type="common">Pseudomonas acidovorans</name>
    <name type="synonym">Comamonas acidovorans</name>
    <dbReference type="NCBI Taxonomy" id="80866"/>
    <lineage>
        <taxon>Bacteria</taxon>
        <taxon>Pseudomonadati</taxon>
        <taxon>Pseudomonadota</taxon>
        <taxon>Betaproteobacteria</taxon>
        <taxon>Burkholderiales</taxon>
        <taxon>Comamonadaceae</taxon>
        <taxon>Delftia</taxon>
    </lineage>
</organism>
<evidence type="ECO:0000256" key="1">
    <source>
        <dbReference type="SAM" id="Phobius"/>
    </source>
</evidence>
<gene>
    <name evidence="2" type="ORF">SGN30_09920</name>
</gene>
<keyword evidence="1" id="KW-0472">Membrane</keyword>
<proteinExistence type="predicted"/>
<name>A0AAJ2QXA6_DELAC</name>
<feature type="transmembrane region" description="Helical" evidence="1">
    <location>
        <begin position="6"/>
        <end position="25"/>
    </location>
</feature>
<keyword evidence="1" id="KW-0812">Transmembrane</keyword>
<dbReference type="Proteomes" id="UP001287445">
    <property type="component" value="Unassembled WGS sequence"/>
</dbReference>
<reference evidence="2" key="1">
    <citation type="submission" date="2023-11" db="EMBL/GenBank/DDBJ databases">
        <title>Identification and selenium tolerance of Delftia acidovorans R3-25.</title>
        <authorList>
            <person name="Zhang S."/>
            <person name="Liu Y."/>
            <person name="Guo Y."/>
        </authorList>
    </citation>
    <scope>NUCLEOTIDE SEQUENCE</scope>
    <source>
        <strain evidence="2">R3-25</strain>
    </source>
</reference>
<dbReference type="RefSeq" id="WP_319073288.1">
    <property type="nucleotide sequence ID" value="NZ_JAWWMZ010000003.1"/>
</dbReference>